<comment type="caution">
    <text evidence="1">The sequence shown here is derived from an EMBL/GenBank/DDBJ whole genome shotgun (WGS) entry which is preliminary data.</text>
</comment>
<dbReference type="Proteomes" id="UP000650833">
    <property type="component" value="Unassembled WGS sequence"/>
</dbReference>
<name>A0A8H7USW8_9FUNG</name>
<gene>
    <name evidence="1" type="ORF">INT46_011116</name>
</gene>
<organism evidence="1 2">
    <name type="scientific">Mucor plumbeus</name>
    <dbReference type="NCBI Taxonomy" id="97098"/>
    <lineage>
        <taxon>Eukaryota</taxon>
        <taxon>Fungi</taxon>
        <taxon>Fungi incertae sedis</taxon>
        <taxon>Mucoromycota</taxon>
        <taxon>Mucoromycotina</taxon>
        <taxon>Mucoromycetes</taxon>
        <taxon>Mucorales</taxon>
        <taxon>Mucorineae</taxon>
        <taxon>Mucoraceae</taxon>
        <taxon>Mucor</taxon>
    </lineage>
</organism>
<sequence>MSKTFEINIKKLQDPTGSKQDLGFNQYDISTMIDIKRPTVQ</sequence>
<accession>A0A8H7USW8</accession>
<proteinExistence type="predicted"/>
<feature type="non-terminal residue" evidence="1">
    <location>
        <position position="41"/>
    </location>
</feature>
<dbReference type="OrthoDB" id="2288347at2759"/>
<evidence type="ECO:0000313" key="1">
    <source>
        <dbReference type="EMBL" id="KAG2189669.1"/>
    </source>
</evidence>
<reference evidence="1" key="1">
    <citation type="submission" date="2020-12" db="EMBL/GenBank/DDBJ databases">
        <title>Metabolic potential, ecology and presence of endohyphal bacteria is reflected in genomic diversity of Mucoromycotina.</title>
        <authorList>
            <person name="Muszewska A."/>
            <person name="Okrasinska A."/>
            <person name="Steczkiewicz K."/>
            <person name="Drgas O."/>
            <person name="Orlowska M."/>
            <person name="Perlinska-Lenart U."/>
            <person name="Aleksandrzak-Piekarczyk T."/>
            <person name="Szatraj K."/>
            <person name="Zielenkiewicz U."/>
            <person name="Pilsyk S."/>
            <person name="Malc E."/>
            <person name="Mieczkowski P."/>
            <person name="Kruszewska J.S."/>
            <person name="Biernat P."/>
            <person name="Pawlowska J."/>
        </authorList>
    </citation>
    <scope>NUCLEOTIDE SEQUENCE</scope>
    <source>
        <strain evidence="1">CBS 226.32</strain>
    </source>
</reference>
<protein>
    <submittedName>
        <fullName evidence="1">Uncharacterized protein</fullName>
    </submittedName>
</protein>
<keyword evidence="2" id="KW-1185">Reference proteome</keyword>
<dbReference type="AlphaFoldDB" id="A0A8H7USW8"/>
<dbReference type="EMBL" id="JAEPRC010001278">
    <property type="protein sequence ID" value="KAG2189669.1"/>
    <property type="molecule type" value="Genomic_DNA"/>
</dbReference>
<evidence type="ECO:0000313" key="2">
    <source>
        <dbReference type="Proteomes" id="UP000650833"/>
    </source>
</evidence>